<evidence type="ECO:0000256" key="5">
    <source>
        <dbReference type="ARBA" id="ARBA00022821"/>
    </source>
</evidence>
<dbReference type="InterPro" id="IPR036388">
    <property type="entry name" value="WH-like_DNA-bd_sf"/>
</dbReference>
<dbReference type="InterPro" id="IPR032675">
    <property type="entry name" value="LRR_dom_sf"/>
</dbReference>
<keyword evidence="2" id="KW-0433">Leucine-rich repeat</keyword>
<dbReference type="Pfam" id="PF23598">
    <property type="entry name" value="LRR_14"/>
    <property type="match status" value="1"/>
</dbReference>
<gene>
    <name evidence="12" type="ORF">HYC85_008730</name>
</gene>
<dbReference type="InterPro" id="IPR002182">
    <property type="entry name" value="NB-ARC"/>
</dbReference>
<organism evidence="12 13">
    <name type="scientific">Camellia sinensis</name>
    <name type="common">Tea plant</name>
    <name type="synonym">Thea sinensis</name>
    <dbReference type="NCBI Taxonomy" id="4442"/>
    <lineage>
        <taxon>Eukaryota</taxon>
        <taxon>Viridiplantae</taxon>
        <taxon>Streptophyta</taxon>
        <taxon>Embryophyta</taxon>
        <taxon>Tracheophyta</taxon>
        <taxon>Spermatophyta</taxon>
        <taxon>Magnoliopsida</taxon>
        <taxon>eudicotyledons</taxon>
        <taxon>Gunneridae</taxon>
        <taxon>Pentapetalae</taxon>
        <taxon>asterids</taxon>
        <taxon>Ericales</taxon>
        <taxon>Theaceae</taxon>
        <taxon>Camellia</taxon>
    </lineage>
</organism>
<dbReference type="InterPro" id="IPR055414">
    <property type="entry name" value="LRR_R13L4/SHOC2-like"/>
</dbReference>
<dbReference type="InterPro" id="IPR042197">
    <property type="entry name" value="Apaf_helical"/>
</dbReference>
<evidence type="ECO:0000259" key="8">
    <source>
        <dbReference type="Pfam" id="PF00931"/>
    </source>
</evidence>
<dbReference type="Proteomes" id="UP000593564">
    <property type="component" value="Unassembled WGS sequence"/>
</dbReference>
<evidence type="ECO:0000259" key="11">
    <source>
        <dbReference type="Pfam" id="PF23598"/>
    </source>
</evidence>
<dbReference type="Gene3D" id="3.80.10.10">
    <property type="entry name" value="Ribonuclease Inhibitor"/>
    <property type="match status" value="1"/>
</dbReference>
<dbReference type="EMBL" id="JACBKZ010000003">
    <property type="protein sequence ID" value="KAF5955874.1"/>
    <property type="molecule type" value="Genomic_DNA"/>
</dbReference>
<sequence>MAERVTSSAIEKLVRQLEKEADLPLEVKDQVRSFQAELKKVSSFVNYSEVHLNQQEVAVLENQIRDVTYAAEDTIKLINELIFNSVRPRRRWRKVGKLFHCFGDKRKLCDATARMVSMNERLKKIRDAKGKERDGGGSGSSHSGGFGMTVEEPDHVVGFDGEAEALVNRLMKDGDLRQNVVSIVGMEGLGKTTLAKKIYNHGLIRAHFAYRAWVPVPQEYKTADLLRCILKYIAIGTSFNHDQEAYEEDASEEELKEVVSGRLRGRRYLIIMDNVWHKQVWDEVKPAFPDDLNGSRILLTSRLEEVASHASPRPPHRLGLLDSEDSWELLRRKALRGNFCPQDLVEIGKQMAKKCDGLPLAIVLLGGILARQEKTVEMWSMLADNTSKHLLIQGKRGRALSYHNLPQHLKTCLLYFGMFPEDYEIPVRQLIQLWIAEGFVQVVKGTQRMEDAGEEYLNELIGQSLIQVVARRTDGGVKTCRILKLLRELCISVAEDQKLFLVNVNADHSNRAGSEPLRLAVHHDHNGFSLMEALSESGNNYQQLCSLQCYAPGSLGHINSIRLWRLLYNSLALLRVLNLGSIKVDRIPRGVKKLLYLQYLRVNAPNLTQIPSSICNLFKLQTLDLRDSSLPHIVPNEIWKMKDLRHVYFGSSASLPDPDNDKALWNLQTLSGVRPDAVLKRLMVKAKFPNVTKLSICSFNKNATSNFLESLDHLYHLQSLKIVNPCEFPDSNAFPLTLSKITLKETNLSAPDCIQTLEKLPNLRILKLLNCSVLGPEINCNAGCFLQLQVLCLVGVETEAWNVRTGAMRSIRRLVIRDCAKLVTVPQFHSSMATLREVEIFKPAERLRENLLQQIKNPPEFTLRIDDALVKA</sequence>
<dbReference type="FunFam" id="3.40.50.300:FF:001091">
    <property type="entry name" value="Probable disease resistance protein At1g61300"/>
    <property type="match status" value="1"/>
</dbReference>
<keyword evidence="4" id="KW-0547">Nucleotide-binding</keyword>
<proteinExistence type="inferred from homology"/>
<dbReference type="InterPro" id="IPR027417">
    <property type="entry name" value="P-loop_NTPase"/>
</dbReference>
<keyword evidence="6" id="KW-0067">ATP-binding</keyword>
<dbReference type="Gene3D" id="1.20.5.4130">
    <property type="match status" value="1"/>
</dbReference>
<dbReference type="Gene3D" id="1.10.8.430">
    <property type="entry name" value="Helical domain of apoptotic protease-activating factors"/>
    <property type="match status" value="1"/>
</dbReference>
<dbReference type="Gene3D" id="3.40.50.300">
    <property type="entry name" value="P-loop containing nucleotide triphosphate hydrolases"/>
    <property type="match status" value="1"/>
</dbReference>
<dbReference type="CDD" id="cd14798">
    <property type="entry name" value="RX-CC_like"/>
    <property type="match status" value="1"/>
</dbReference>
<protein>
    <recommendedName>
        <fullName evidence="14">NB-ARC domain-containing protein</fullName>
    </recommendedName>
</protein>
<feature type="compositionally biased region" description="Basic and acidic residues" evidence="7">
    <location>
        <begin position="126"/>
        <end position="135"/>
    </location>
</feature>
<dbReference type="FunFam" id="1.10.10.10:FF:000322">
    <property type="entry name" value="Probable disease resistance protein At1g63360"/>
    <property type="match status" value="1"/>
</dbReference>
<dbReference type="InterPro" id="IPR038005">
    <property type="entry name" value="RX-like_CC"/>
</dbReference>
<dbReference type="GO" id="GO:0098542">
    <property type="term" value="P:defense response to other organism"/>
    <property type="evidence" value="ECO:0007669"/>
    <property type="project" value="TreeGrafter"/>
</dbReference>
<dbReference type="GO" id="GO:0051607">
    <property type="term" value="P:defense response to virus"/>
    <property type="evidence" value="ECO:0007669"/>
    <property type="project" value="UniProtKB-ARBA"/>
</dbReference>
<reference evidence="13" key="1">
    <citation type="journal article" date="2020" name="Nat. Commun.">
        <title>Genome assembly of wild tea tree DASZ reveals pedigree and selection history of tea varieties.</title>
        <authorList>
            <person name="Zhang W."/>
            <person name="Zhang Y."/>
            <person name="Qiu H."/>
            <person name="Guo Y."/>
            <person name="Wan H."/>
            <person name="Zhang X."/>
            <person name="Scossa F."/>
            <person name="Alseekh S."/>
            <person name="Zhang Q."/>
            <person name="Wang P."/>
            <person name="Xu L."/>
            <person name="Schmidt M.H."/>
            <person name="Jia X."/>
            <person name="Li D."/>
            <person name="Zhu A."/>
            <person name="Guo F."/>
            <person name="Chen W."/>
            <person name="Ni D."/>
            <person name="Usadel B."/>
            <person name="Fernie A.R."/>
            <person name="Wen W."/>
        </authorList>
    </citation>
    <scope>NUCLEOTIDE SEQUENCE [LARGE SCALE GENOMIC DNA]</scope>
    <source>
        <strain evidence="13">cv. G240</strain>
    </source>
</reference>
<feature type="region of interest" description="Disordered" evidence="7">
    <location>
        <begin position="126"/>
        <end position="148"/>
    </location>
</feature>
<dbReference type="Pfam" id="PF18052">
    <property type="entry name" value="Rx_N"/>
    <property type="match status" value="1"/>
</dbReference>
<dbReference type="InterPro" id="IPR044974">
    <property type="entry name" value="Disease_R_plants"/>
</dbReference>
<evidence type="ECO:0000256" key="3">
    <source>
        <dbReference type="ARBA" id="ARBA00022737"/>
    </source>
</evidence>
<dbReference type="GO" id="GO:0005524">
    <property type="term" value="F:ATP binding"/>
    <property type="evidence" value="ECO:0007669"/>
    <property type="project" value="UniProtKB-KW"/>
</dbReference>
<feature type="compositionally biased region" description="Gly residues" evidence="7">
    <location>
        <begin position="136"/>
        <end position="147"/>
    </location>
</feature>
<dbReference type="Pfam" id="PF23559">
    <property type="entry name" value="WHD_DRP"/>
    <property type="match status" value="1"/>
</dbReference>
<dbReference type="PRINTS" id="PR00364">
    <property type="entry name" value="DISEASERSIST"/>
</dbReference>
<dbReference type="InterPro" id="IPR041118">
    <property type="entry name" value="Rx_N"/>
</dbReference>
<accession>A0A7J7HUX2</accession>
<name>A0A7J7HUX2_CAMSI</name>
<evidence type="ECO:0000256" key="1">
    <source>
        <dbReference type="ARBA" id="ARBA00008894"/>
    </source>
</evidence>
<evidence type="ECO:0000313" key="13">
    <source>
        <dbReference type="Proteomes" id="UP000593564"/>
    </source>
</evidence>
<evidence type="ECO:0000313" key="12">
    <source>
        <dbReference type="EMBL" id="KAF5955874.1"/>
    </source>
</evidence>
<feature type="domain" description="Disease resistance N-terminal" evidence="9">
    <location>
        <begin position="6"/>
        <end position="77"/>
    </location>
</feature>
<dbReference type="Pfam" id="PF00931">
    <property type="entry name" value="NB-ARC"/>
    <property type="match status" value="1"/>
</dbReference>
<feature type="domain" description="Disease resistance R13L4/SHOC-2-like LRR" evidence="11">
    <location>
        <begin position="569"/>
        <end position="745"/>
    </location>
</feature>
<keyword evidence="3" id="KW-0677">Repeat</keyword>
<dbReference type="GO" id="GO:0043531">
    <property type="term" value="F:ADP binding"/>
    <property type="evidence" value="ECO:0007669"/>
    <property type="project" value="InterPro"/>
</dbReference>
<feature type="domain" description="NB-ARC" evidence="8">
    <location>
        <begin position="162"/>
        <end position="337"/>
    </location>
</feature>
<dbReference type="SUPFAM" id="SSF52540">
    <property type="entry name" value="P-loop containing nucleoside triphosphate hydrolases"/>
    <property type="match status" value="1"/>
</dbReference>
<keyword evidence="13" id="KW-1185">Reference proteome</keyword>
<comment type="similarity">
    <text evidence="1">Belongs to the disease resistance NB-LRR family.</text>
</comment>
<dbReference type="PANTHER" id="PTHR23155:SF1193">
    <property type="entry name" value="DISEASE RESISTANCE PROTEIN RPP13-RELATED"/>
    <property type="match status" value="1"/>
</dbReference>
<dbReference type="InterPro" id="IPR058922">
    <property type="entry name" value="WHD_DRP"/>
</dbReference>
<evidence type="ECO:0008006" key="14">
    <source>
        <dbReference type="Google" id="ProtNLM"/>
    </source>
</evidence>
<dbReference type="Gene3D" id="1.10.10.10">
    <property type="entry name" value="Winged helix-like DNA-binding domain superfamily/Winged helix DNA-binding domain"/>
    <property type="match status" value="1"/>
</dbReference>
<evidence type="ECO:0000256" key="2">
    <source>
        <dbReference type="ARBA" id="ARBA00022614"/>
    </source>
</evidence>
<dbReference type="PANTHER" id="PTHR23155">
    <property type="entry name" value="DISEASE RESISTANCE PROTEIN RP"/>
    <property type="match status" value="1"/>
</dbReference>
<evidence type="ECO:0000256" key="4">
    <source>
        <dbReference type="ARBA" id="ARBA00022741"/>
    </source>
</evidence>
<comment type="caution">
    <text evidence="12">The sequence shown here is derived from an EMBL/GenBank/DDBJ whole genome shotgun (WGS) entry which is preliminary data.</text>
</comment>
<keyword evidence="5" id="KW-0611">Plant defense</keyword>
<evidence type="ECO:0000256" key="6">
    <source>
        <dbReference type="ARBA" id="ARBA00022840"/>
    </source>
</evidence>
<reference evidence="12 13" key="2">
    <citation type="submission" date="2020-07" db="EMBL/GenBank/DDBJ databases">
        <title>Genome assembly of wild tea tree DASZ reveals pedigree and selection history of tea varieties.</title>
        <authorList>
            <person name="Zhang W."/>
        </authorList>
    </citation>
    <scope>NUCLEOTIDE SEQUENCE [LARGE SCALE GENOMIC DNA]</scope>
    <source>
        <strain evidence="13">cv. G240</strain>
        <tissue evidence="12">Leaf</tissue>
    </source>
</reference>
<evidence type="ECO:0000256" key="7">
    <source>
        <dbReference type="SAM" id="MobiDB-lite"/>
    </source>
</evidence>
<feature type="domain" description="Disease resistance protein winged helix" evidence="10">
    <location>
        <begin position="418"/>
        <end position="489"/>
    </location>
</feature>
<dbReference type="AlphaFoldDB" id="A0A7J7HUX2"/>
<evidence type="ECO:0000259" key="9">
    <source>
        <dbReference type="Pfam" id="PF18052"/>
    </source>
</evidence>
<evidence type="ECO:0000259" key="10">
    <source>
        <dbReference type="Pfam" id="PF23559"/>
    </source>
</evidence>
<dbReference type="SUPFAM" id="SSF52058">
    <property type="entry name" value="L domain-like"/>
    <property type="match status" value="1"/>
</dbReference>